<keyword evidence="2" id="KW-0812">Transmembrane</keyword>
<evidence type="ECO:0000256" key="1">
    <source>
        <dbReference type="SAM" id="Coils"/>
    </source>
</evidence>
<dbReference type="AlphaFoldDB" id="A0A919IC37"/>
<keyword evidence="2" id="KW-0472">Membrane</keyword>
<accession>A0A919IC37</accession>
<evidence type="ECO:0000313" key="3">
    <source>
        <dbReference type="EMBL" id="GID62774.1"/>
    </source>
</evidence>
<reference evidence="3" key="1">
    <citation type="submission" date="2021-01" db="EMBL/GenBank/DDBJ databases">
        <title>Whole genome shotgun sequence of Actinoplanes cyaneus NBRC 14990.</title>
        <authorList>
            <person name="Komaki H."/>
            <person name="Tamura T."/>
        </authorList>
    </citation>
    <scope>NUCLEOTIDE SEQUENCE</scope>
    <source>
        <strain evidence="3">NBRC 14990</strain>
    </source>
</reference>
<evidence type="ECO:0000256" key="2">
    <source>
        <dbReference type="SAM" id="Phobius"/>
    </source>
</evidence>
<name>A0A919IC37_9ACTN</name>
<dbReference type="Proteomes" id="UP000619479">
    <property type="component" value="Unassembled WGS sequence"/>
</dbReference>
<gene>
    <name evidence="3" type="ORF">Acy02nite_06550</name>
</gene>
<protein>
    <submittedName>
        <fullName evidence="3">Uncharacterized protein</fullName>
    </submittedName>
</protein>
<feature type="transmembrane region" description="Helical" evidence="2">
    <location>
        <begin position="175"/>
        <end position="197"/>
    </location>
</feature>
<feature type="transmembrane region" description="Helical" evidence="2">
    <location>
        <begin position="209"/>
        <end position="231"/>
    </location>
</feature>
<dbReference type="RefSeq" id="WP_203738244.1">
    <property type="nucleotide sequence ID" value="NZ_BAAAUC010000021.1"/>
</dbReference>
<dbReference type="EMBL" id="BOMH01000004">
    <property type="protein sequence ID" value="GID62774.1"/>
    <property type="molecule type" value="Genomic_DNA"/>
</dbReference>
<proteinExistence type="predicted"/>
<feature type="coiled-coil region" evidence="1">
    <location>
        <begin position="43"/>
        <end position="77"/>
    </location>
</feature>
<sequence>MSDLQPADFDRADYRTVLRRLTTLDQRAARLRAEAEQWHTDQRATAAEAVRDAETQVRAARQAVKKARRDLEEVDARAAGLWAEYVHRVGAVAERFGKLPPAGIPRQRADERPPGEYLAEVEKRIKWTPPARPITFGVKVLFVIFGLVGGILGAIGNQVLRETGAAAIGDWHQAAPVVALLVLLACPVLAVVAAKLVADRRKTGLDTAAVVTVLGTGLVTAMLLFTAVQYAGS</sequence>
<keyword evidence="1" id="KW-0175">Coiled coil</keyword>
<feature type="transmembrane region" description="Helical" evidence="2">
    <location>
        <begin position="134"/>
        <end position="155"/>
    </location>
</feature>
<comment type="caution">
    <text evidence="3">The sequence shown here is derived from an EMBL/GenBank/DDBJ whole genome shotgun (WGS) entry which is preliminary data.</text>
</comment>
<organism evidence="3 4">
    <name type="scientific">Actinoplanes cyaneus</name>
    <dbReference type="NCBI Taxonomy" id="52696"/>
    <lineage>
        <taxon>Bacteria</taxon>
        <taxon>Bacillati</taxon>
        <taxon>Actinomycetota</taxon>
        <taxon>Actinomycetes</taxon>
        <taxon>Micromonosporales</taxon>
        <taxon>Micromonosporaceae</taxon>
        <taxon>Actinoplanes</taxon>
    </lineage>
</organism>
<keyword evidence="4" id="KW-1185">Reference proteome</keyword>
<evidence type="ECO:0000313" key="4">
    <source>
        <dbReference type="Proteomes" id="UP000619479"/>
    </source>
</evidence>
<keyword evidence="2" id="KW-1133">Transmembrane helix</keyword>